<evidence type="ECO:0000313" key="1">
    <source>
        <dbReference type="EMBL" id="MFC1853007.1"/>
    </source>
</evidence>
<dbReference type="InterPro" id="IPR009057">
    <property type="entry name" value="Homeodomain-like_sf"/>
</dbReference>
<dbReference type="SUPFAM" id="SSF47598">
    <property type="entry name" value="Ribbon-helix-helix"/>
    <property type="match status" value="1"/>
</dbReference>
<sequence length="138" mass="15354">MARYPLKLPSQLKEDAEQWALRQGISLNQFIMWAVAEKVGSLKNRLDDPAFPHISYRRGASGAPEAVVSGTGIRVQTIVLAHTVWNQTDKEIAGEYDLSERIIQEALGFYKAHRTEIDSIIKTEAEIEEAVGQAETSS</sequence>
<proteinExistence type="predicted"/>
<keyword evidence="2" id="KW-1185">Reference proteome</keyword>
<evidence type="ECO:0000313" key="2">
    <source>
        <dbReference type="Proteomes" id="UP001594351"/>
    </source>
</evidence>
<name>A0ABV6Z3J0_UNCC1</name>
<dbReference type="Proteomes" id="UP001594351">
    <property type="component" value="Unassembled WGS sequence"/>
</dbReference>
<dbReference type="EMBL" id="JBHPBY010000403">
    <property type="protein sequence ID" value="MFC1853007.1"/>
    <property type="molecule type" value="Genomic_DNA"/>
</dbReference>
<protein>
    <submittedName>
        <fullName evidence="1">DUF433 domain-containing protein</fullName>
    </submittedName>
</protein>
<organism evidence="1 2">
    <name type="scientific">candidate division CSSED10-310 bacterium</name>
    <dbReference type="NCBI Taxonomy" id="2855610"/>
    <lineage>
        <taxon>Bacteria</taxon>
        <taxon>Bacteria division CSSED10-310</taxon>
    </lineage>
</organism>
<comment type="caution">
    <text evidence="1">The sequence shown here is derived from an EMBL/GenBank/DDBJ whole genome shotgun (WGS) entry which is preliminary data.</text>
</comment>
<reference evidence="1 2" key="1">
    <citation type="submission" date="2024-09" db="EMBL/GenBank/DDBJ databases">
        <title>Laminarin stimulates single cell rates of sulfate reduction while oxygen inhibits transcriptomic activity in coastal marine sediment.</title>
        <authorList>
            <person name="Lindsay M."/>
            <person name="Orcutt B."/>
            <person name="Emerson D."/>
            <person name="Stepanauskas R."/>
            <person name="D'Angelo T."/>
        </authorList>
    </citation>
    <scope>NUCLEOTIDE SEQUENCE [LARGE SCALE GENOMIC DNA]</scope>
    <source>
        <strain evidence="1">SAG AM-311-K15</strain>
    </source>
</reference>
<gene>
    <name evidence="1" type="ORF">ACFL27_22650</name>
</gene>
<dbReference type="InterPro" id="IPR010985">
    <property type="entry name" value="Ribbon_hlx_hlx"/>
</dbReference>
<dbReference type="SUPFAM" id="SSF46689">
    <property type="entry name" value="Homeodomain-like"/>
    <property type="match status" value="1"/>
</dbReference>
<dbReference type="Gene3D" id="1.10.10.10">
    <property type="entry name" value="Winged helix-like DNA-binding domain superfamily/Winged helix DNA-binding domain"/>
    <property type="match status" value="1"/>
</dbReference>
<dbReference type="InterPro" id="IPR036388">
    <property type="entry name" value="WH-like_DNA-bd_sf"/>
</dbReference>
<dbReference type="InterPro" id="IPR007367">
    <property type="entry name" value="DUF433"/>
</dbReference>
<dbReference type="Pfam" id="PF04255">
    <property type="entry name" value="DUF433"/>
    <property type="match status" value="1"/>
</dbReference>
<accession>A0ABV6Z3J0</accession>